<evidence type="ECO:0000256" key="1">
    <source>
        <dbReference type="ARBA" id="ARBA00004651"/>
    </source>
</evidence>
<evidence type="ECO:0000256" key="4">
    <source>
        <dbReference type="ARBA" id="ARBA00022989"/>
    </source>
</evidence>
<dbReference type="OrthoDB" id="45037at2"/>
<dbReference type="GO" id="GO:0005886">
    <property type="term" value="C:plasma membrane"/>
    <property type="evidence" value="ECO:0007669"/>
    <property type="project" value="UniProtKB-SubCell"/>
</dbReference>
<dbReference type="InterPro" id="IPR001851">
    <property type="entry name" value="ABC_transp_permease"/>
</dbReference>
<accession>A0A1G6TBI3</accession>
<keyword evidence="7" id="KW-0762">Sugar transport</keyword>
<proteinExistence type="predicted"/>
<keyword evidence="8" id="KW-1185">Reference proteome</keyword>
<dbReference type="CDD" id="cd06580">
    <property type="entry name" value="TM_PBP1_transp_TpRbsC_like"/>
    <property type="match status" value="1"/>
</dbReference>
<dbReference type="AlphaFoldDB" id="A0A1G6TBI3"/>
<keyword evidence="7" id="KW-0813">Transport</keyword>
<sequence length="365" mass="38821">MDKMPKWADVILTPLISLVLAFAISALVILAIGESPWEALKTMVTGALGSSYGWGFTLYYTTNFIFTGLAVAVAYHASLFNIGGEGQAGLGGLGVAIMCLFIPWTHWSLALIAASLGAAAFGAAWAFIPAVLQAKRGSHIVITTIMFNFIAAALLNWALVNWLRPVGSMDPASANFPEATHLPKITDMFAALGIEWGTHTPVNVTFFVALLACVAVWALIWRSKLGYEIRALGRSETAARYAGISPVRVTVIAMLISGGLAGMMATNNVMGEAERLVLNNVEGAGFIGIAVALMGRNHPVGVLLAALLFGFLYQGGGELALWTSIPRELIIVIQALVILFTGALDNMVRAPLEAFFVARRKRGDA</sequence>
<feature type="transmembrane region" description="Helical" evidence="6">
    <location>
        <begin position="140"/>
        <end position="160"/>
    </location>
</feature>
<keyword evidence="5 6" id="KW-0472">Membrane</keyword>
<evidence type="ECO:0000313" key="7">
    <source>
        <dbReference type="EMBL" id="SDD26492.1"/>
    </source>
</evidence>
<evidence type="ECO:0000256" key="5">
    <source>
        <dbReference type="ARBA" id="ARBA00023136"/>
    </source>
</evidence>
<keyword evidence="2" id="KW-1003">Cell membrane</keyword>
<dbReference type="EMBL" id="FNAH01000001">
    <property type="protein sequence ID" value="SDD26492.1"/>
    <property type="molecule type" value="Genomic_DNA"/>
</dbReference>
<evidence type="ECO:0000256" key="6">
    <source>
        <dbReference type="SAM" id="Phobius"/>
    </source>
</evidence>
<feature type="transmembrane region" description="Helical" evidence="6">
    <location>
        <begin position="52"/>
        <end position="75"/>
    </location>
</feature>
<protein>
    <submittedName>
        <fullName evidence="7">Simple sugar transport system permease protein</fullName>
    </submittedName>
</protein>
<feature type="transmembrane region" description="Helical" evidence="6">
    <location>
        <begin position="241"/>
        <end position="264"/>
    </location>
</feature>
<keyword evidence="3 6" id="KW-0812">Transmembrane</keyword>
<name>A0A1G6TBI3_9RHOB</name>
<dbReference type="Proteomes" id="UP000199344">
    <property type="component" value="Unassembled WGS sequence"/>
</dbReference>
<gene>
    <name evidence="7" type="ORF">SAMN05421538_101243</name>
</gene>
<dbReference type="RefSeq" id="WP_090520129.1">
    <property type="nucleotide sequence ID" value="NZ_FNAH01000001.1"/>
</dbReference>
<reference evidence="7 8" key="1">
    <citation type="submission" date="2016-10" db="EMBL/GenBank/DDBJ databases">
        <authorList>
            <person name="de Groot N.N."/>
        </authorList>
    </citation>
    <scope>NUCLEOTIDE SEQUENCE [LARGE SCALE GENOMIC DNA]</scope>
    <source>
        <strain evidence="7 8">DSM 22220</strain>
    </source>
</reference>
<feature type="transmembrane region" description="Helical" evidence="6">
    <location>
        <begin position="12"/>
        <end position="32"/>
    </location>
</feature>
<evidence type="ECO:0000256" key="3">
    <source>
        <dbReference type="ARBA" id="ARBA00022692"/>
    </source>
</evidence>
<feature type="transmembrane region" description="Helical" evidence="6">
    <location>
        <begin position="202"/>
        <end position="220"/>
    </location>
</feature>
<dbReference type="PANTHER" id="PTHR47089:SF1">
    <property type="entry name" value="GUANOSINE ABC TRANSPORTER PERMEASE PROTEIN NUPP"/>
    <property type="match status" value="1"/>
</dbReference>
<feature type="transmembrane region" description="Helical" evidence="6">
    <location>
        <begin position="329"/>
        <end position="352"/>
    </location>
</feature>
<feature type="transmembrane region" description="Helical" evidence="6">
    <location>
        <begin position="110"/>
        <end position="128"/>
    </location>
</feature>
<dbReference type="STRING" id="591205.SAMN05421538_101243"/>
<feature type="transmembrane region" description="Helical" evidence="6">
    <location>
        <begin position="302"/>
        <end position="323"/>
    </location>
</feature>
<dbReference type="GO" id="GO:0022857">
    <property type="term" value="F:transmembrane transporter activity"/>
    <property type="evidence" value="ECO:0007669"/>
    <property type="project" value="InterPro"/>
</dbReference>
<feature type="transmembrane region" description="Helical" evidence="6">
    <location>
        <begin position="276"/>
        <end position="295"/>
    </location>
</feature>
<organism evidence="7 8">
    <name type="scientific">Paracoccus isoporae</name>
    <dbReference type="NCBI Taxonomy" id="591205"/>
    <lineage>
        <taxon>Bacteria</taxon>
        <taxon>Pseudomonadati</taxon>
        <taxon>Pseudomonadota</taxon>
        <taxon>Alphaproteobacteria</taxon>
        <taxon>Rhodobacterales</taxon>
        <taxon>Paracoccaceae</taxon>
        <taxon>Paracoccus</taxon>
    </lineage>
</organism>
<evidence type="ECO:0000256" key="2">
    <source>
        <dbReference type="ARBA" id="ARBA00022475"/>
    </source>
</evidence>
<dbReference type="PANTHER" id="PTHR47089">
    <property type="entry name" value="ABC TRANSPORTER, PERMEASE PROTEIN"/>
    <property type="match status" value="1"/>
</dbReference>
<keyword evidence="4 6" id="KW-1133">Transmembrane helix</keyword>
<comment type="subcellular location">
    <subcellularLocation>
        <location evidence="1">Cell membrane</location>
        <topology evidence="1">Multi-pass membrane protein</topology>
    </subcellularLocation>
</comment>
<evidence type="ECO:0000313" key="8">
    <source>
        <dbReference type="Proteomes" id="UP000199344"/>
    </source>
</evidence>
<dbReference type="Pfam" id="PF02653">
    <property type="entry name" value="BPD_transp_2"/>
    <property type="match status" value="1"/>
</dbReference>
<feature type="transmembrane region" description="Helical" evidence="6">
    <location>
        <begin position="87"/>
        <end position="104"/>
    </location>
</feature>